<dbReference type="InterPro" id="IPR043128">
    <property type="entry name" value="Rev_trsase/Diguanyl_cyclase"/>
</dbReference>
<feature type="transmembrane region" description="Helical" evidence="1">
    <location>
        <begin position="371"/>
        <end position="393"/>
    </location>
</feature>
<dbReference type="SMART" id="SM00267">
    <property type="entry name" value="GGDEF"/>
    <property type="match status" value="1"/>
</dbReference>
<evidence type="ECO:0000313" key="3">
    <source>
        <dbReference type="EMBL" id="RZT02871.1"/>
    </source>
</evidence>
<organism evidence="3 4">
    <name type="scientific">Cuneatibacter caecimuris</name>
    <dbReference type="NCBI Taxonomy" id="1796618"/>
    <lineage>
        <taxon>Bacteria</taxon>
        <taxon>Bacillati</taxon>
        <taxon>Bacillota</taxon>
        <taxon>Clostridia</taxon>
        <taxon>Lachnospirales</taxon>
        <taxon>Lachnospiraceae</taxon>
        <taxon>Cuneatibacter</taxon>
    </lineage>
</organism>
<dbReference type="InterPro" id="IPR029787">
    <property type="entry name" value="Nucleotide_cyclase"/>
</dbReference>
<accession>A0A4Q7PPE1</accession>
<dbReference type="InterPro" id="IPR000160">
    <property type="entry name" value="GGDEF_dom"/>
</dbReference>
<evidence type="ECO:0000313" key="4">
    <source>
        <dbReference type="Proteomes" id="UP000292927"/>
    </source>
</evidence>
<keyword evidence="1" id="KW-1133">Transmembrane helix</keyword>
<dbReference type="PROSITE" id="PS50887">
    <property type="entry name" value="GGDEF"/>
    <property type="match status" value="1"/>
</dbReference>
<dbReference type="EMBL" id="SGXF01000001">
    <property type="protein sequence ID" value="RZT02871.1"/>
    <property type="molecule type" value="Genomic_DNA"/>
</dbReference>
<sequence length="736" mass="83958">MRRWWNSNKKKMFVKILIPIVITVLVQVTIYITLLIQGGTVSLIKTNALDIFEEQTLNRAQSMETDMVRKWANLSDVGDAIEQTISSILQERGLEPGAIADHAELNQEIIDQTFDRVEYLLRRNSVTGAYLILDGAAVQGKSSEEERAGLYLEDQDPASYSSDNSDILALRGLPAVLKKRGVSFDSYWKAGFDCTAEEENGRDAYFFQPMKAAEKNPEADTKNLGYWGKAVRLDGFRHVITYSIPLMLPEYGPVGVLGIDISADYLRSMLGGAQDKAYALAWSEDGETYYINGFGGALYSRHFGDSLEVKKAGEVNESLISVLSPRDNKTELYVNIQPLQVYGNNTPFENQKWVILGIQEKQVLLSHYNMLYGRLLAVSVLFVLLGVACALLISRVITHPIARVMATLRESDGKGRIHLEQVGIEEVDELTELIEAQSNALLENASKVSRIIDLNHLPLGVLEYIKGSNQVFCSKNVSSLLGWEEEREKDFYLEMDEFDRRMREFSREFEKTGDNEYVLSARRNGRECWLQLHYWLKDGNMTGSILDITSDVEERKRIEHERDFDALTEIFNRRAFLAKLADLEREGKDSLKSAAMIMWDLDNLKRVNDTYGHEYGDFYIQRMAECLGRFPLKHALVARRSGDEFYTFLYGFHSGEELMQAVQTVWQEIQETSIEVPEGCCRLSVSGGIAWYAEDSDKMDDLIRYADFALYEVKKSGKNRLNRFDREIWNKTNTEE</sequence>
<dbReference type="Proteomes" id="UP000292927">
    <property type="component" value="Unassembled WGS sequence"/>
</dbReference>
<dbReference type="Gene3D" id="3.30.70.270">
    <property type="match status" value="1"/>
</dbReference>
<dbReference type="PANTHER" id="PTHR44757">
    <property type="entry name" value="DIGUANYLATE CYCLASE DGCP"/>
    <property type="match status" value="1"/>
</dbReference>
<dbReference type="InterPro" id="IPR052155">
    <property type="entry name" value="Biofilm_reg_signaling"/>
</dbReference>
<dbReference type="SUPFAM" id="SSF55073">
    <property type="entry name" value="Nucleotide cyclase"/>
    <property type="match status" value="1"/>
</dbReference>
<comment type="caution">
    <text evidence="3">The sequence shown here is derived from an EMBL/GenBank/DDBJ whole genome shotgun (WGS) entry which is preliminary data.</text>
</comment>
<feature type="domain" description="GGDEF" evidence="2">
    <location>
        <begin position="592"/>
        <end position="726"/>
    </location>
</feature>
<keyword evidence="1" id="KW-0812">Transmembrane</keyword>
<protein>
    <submittedName>
        <fullName evidence="3">Diguanylate cyclase/phosphodiesterase</fullName>
    </submittedName>
</protein>
<keyword evidence="1" id="KW-0472">Membrane</keyword>
<keyword evidence="4" id="KW-1185">Reference proteome</keyword>
<dbReference type="NCBIfam" id="TIGR00254">
    <property type="entry name" value="GGDEF"/>
    <property type="match status" value="1"/>
</dbReference>
<reference evidence="3 4" key="1">
    <citation type="submission" date="2019-02" db="EMBL/GenBank/DDBJ databases">
        <title>Genomic Encyclopedia of Type Strains, Phase IV (KMG-IV): sequencing the most valuable type-strain genomes for metagenomic binning, comparative biology and taxonomic classification.</title>
        <authorList>
            <person name="Goeker M."/>
        </authorList>
    </citation>
    <scope>NUCLEOTIDE SEQUENCE [LARGE SCALE GENOMIC DNA]</scope>
    <source>
        <strain evidence="3 4">DSM 29486</strain>
    </source>
</reference>
<dbReference type="CDD" id="cd01949">
    <property type="entry name" value="GGDEF"/>
    <property type="match status" value="1"/>
</dbReference>
<feature type="transmembrane region" description="Helical" evidence="1">
    <location>
        <begin position="12"/>
        <end position="36"/>
    </location>
</feature>
<dbReference type="Pfam" id="PF00990">
    <property type="entry name" value="GGDEF"/>
    <property type="match status" value="1"/>
</dbReference>
<gene>
    <name evidence="3" type="ORF">EV209_1000</name>
</gene>
<evidence type="ECO:0000256" key="1">
    <source>
        <dbReference type="SAM" id="Phobius"/>
    </source>
</evidence>
<dbReference type="PANTHER" id="PTHR44757:SF2">
    <property type="entry name" value="BIOFILM ARCHITECTURE MAINTENANCE PROTEIN MBAA"/>
    <property type="match status" value="1"/>
</dbReference>
<proteinExistence type="predicted"/>
<name>A0A4Q7PPE1_9FIRM</name>
<dbReference type="AlphaFoldDB" id="A0A4Q7PPE1"/>
<evidence type="ECO:0000259" key="2">
    <source>
        <dbReference type="PROSITE" id="PS50887"/>
    </source>
</evidence>